<protein>
    <recommendedName>
        <fullName evidence="1">NYN domain-containing protein</fullName>
    </recommendedName>
</protein>
<dbReference type="GO" id="GO:0004540">
    <property type="term" value="F:RNA nuclease activity"/>
    <property type="evidence" value="ECO:0007669"/>
    <property type="project" value="InterPro"/>
</dbReference>
<name>A0A1J3GXQ1_NOCCA</name>
<sequence>MMQNKSPAVVWWDMNTCPPPEKLDPSQIRQSLESAFPHLLPFTISAHGDLNLIPRSLWEPILSSGIILKHGPAGSMPGDMRRWRDNNPPPATLFLISDSENVCEILPSFKVRGYTITGAVKQNKPEDAAKYASLATISWDHILSVAWYGRTTGRVMDKCSETAWVCNMCIDSSHPFAGESYESLTRHMSSAEHSIQESIWMNPSSGDEEDEELSSEDDLDNEMMQNKKTGVWWDMDTCPPPEGLDPYQVRQSIESMFSDHLPLNVSAIGNLNSIDAGVFPILSAGFFTKHGLGGPRDILKDIQRWAWNTPSPATLVLISDDEQAFLTSGYLHRLKEIGYTIVRVCLECPDVSPEYASLRYTWRDVLSGKLNREVDKVKDKCSETAWFCNVCINSGHIFAGESYQSLTRHFNSAQHSFQELKQVPPKLKASQSKKAIWLS</sequence>
<dbReference type="PANTHER" id="PTHR14379:SF19">
    <property type="entry name" value="ENDONUCLEASE OR GLYCOSYL HYDROLASE-RELATED"/>
    <property type="match status" value="1"/>
</dbReference>
<reference evidence="2" key="1">
    <citation type="submission" date="2016-07" db="EMBL/GenBank/DDBJ databases">
        <title>De novo transcriptome assembly of four accessions of the metal hyperaccumulator plant Noccaea caerulescens.</title>
        <authorList>
            <person name="Blande D."/>
            <person name="Halimaa P."/>
            <person name="Tervahauta A.I."/>
            <person name="Aarts M.G."/>
            <person name="Karenlampi S.O."/>
        </authorList>
    </citation>
    <scope>NUCLEOTIDE SEQUENCE</scope>
</reference>
<dbReference type="CDD" id="cd10910">
    <property type="entry name" value="PIN_limkain_b1_N_like"/>
    <property type="match status" value="2"/>
</dbReference>
<evidence type="ECO:0000259" key="1">
    <source>
        <dbReference type="Pfam" id="PF01936"/>
    </source>
</evidence>
<dbReference type="GO" id="GO:0005777">
    <property type="term" value="C:peroxisome"/>
    <property type="evidence" value="ECO:0007669"/>
    <property type="project" value="InterPro"/>
</dbReference>
<dbReference type="AlphaFoldDB" id="A0A1J3GXQ1"/>
<dbReference type="InterPro" id="IPR024768">
    <property type="entry name" value="Marf1"/>
</dbReference>
<accession>A0A1J3GXQ1</accession>
<feature type="domain" description="NYN" evidence="1">
    <location>
        <begin position="8"/>
        <end position="128"/>
    </location>
</feature>
<dbReference type="Pfam" id="PF01936">
    <property type="entry name" value="NYN"/>
    <property type="match status" value="1"/>
</dbReference>
<gene>
    <name evidence="2" type="ORF">LE_TR10615_c0_g1_i1_g.35475</name>
</gene>
<dbReference type="InterPro" id="IPR021139">
    <property type="entry name" value="NYN"/>
</dbReference>
<dbReference type="EMBL" id="GEVL01017440">
    <property type="protein sequence ID" value="JAU59901.1"/>
    <property type="molecule type" value="Transcribed_RNA"/>
</dbReference>
<proteinExistence type="predicted"/>
<dbReference type="PANTHER" id="PTHR14379">
    <property type="entry name" value="LIMKAIN B LKAP"/>
    <property type="match status" value="1"/>
</dbReference>
<organism evidence="2">
    <name type="scientific">Noccaea caerulescens</name>
    <name type="common">Alpine penny-cress</name>
    <name type="synonym">Thlaspi caerulescens</name>
    <dbReference type="NCBI Taxonomy" id="107243"/>
    <lineage>
        <taxon>Eukaryota</taxon>
        <taxon>Viridiplantae</taxon>
        <taxon>Streptophyta</taxon>
        <taxon>Embryophyta</taxon>
        <taxon>Tracheophyta</taxon>
        <taxon>Spermatophyta</taxon>
        <taxon>Magnoliopsida</taxon>
        <taxon>eudicotyledons</taxon>
        <taxon>Gunneridae</taxon>
        <taxon>Pentapetalae</taxon>
        <taxon>rosids</taxon>
        <taxon>malvids</taxon>
        <taxon>Brassicales</taxon>
        <taxon>Brassicaceae</taxon>
        <taxon>Coluteocarpeae</taxon>
        <taxon>Noccaea</taxon>
    </lineage>
</organism>
<evidence type="ECO:0000313" key="2">
    <source>
        <dbReference type="EMBL" id="JAU59901.1"/>
    </source>
</evidence>
<dbReference type="GO" id="GO:0010468">
    <property type="term" value="P:regulation of gene expression"/>
    <property type="evidence" value="ECO:0007669"/>
    <property type="project" value="InterPro"/>
</dbReference>